<dbReference type="OrthoDB" id="6200760at2759"/>
<reference evidence="3" key="1">
    <citation type="submission" date="2018-11" db="EMBL/GenBank/DDBJ databases">
        <authorList>
            <person name="Alioto T."/>
            <person name="Alioto T."/>
        </authorList>
    </citation>
    <scope>NUCLEOTIDE SEQUENCE</scope>
</reference>
<feature type="transmembrane region" description="Helical" evidence="2">
    <location>
        <begin position="6"/>
        <end position="30"/>
    </location>
</feature>
<evidence type="ECO:0000313" key="4">
    <source>
        <dbReference type="Proteomes" id="UP000596742"/>
    </source>
</evidence>
<feature type="non-terminal residue" evidence="3">
    <location>
        <position position="260"/>
    </location>
</feature>
<organism evidence="3 4">
    <name type="scientific">Mytilus galloprovincialis</name>
    <name type="common">Mediterranean mussel</name>
    <dbReference type="NCBI Taxonomy" id="29158"/>
    <lineage>
        <taxon>Eukaryota</taxon>
        <taxon>Metazoa</taxon>
        <taxon>Spiralia</taxon>
        <taxon>Lophotrochozoa</taxon>
        <taxon>Mollusca</taxon>
        <taxon>Bivalvia</taxon>
        <taxon>Autobranchia</taxon>
        <taxon>Pteriomorphia</taxon>
        <taxon>Mytilida</taxon>
        <taxon>Mytiloidea</taxon>
        <taxon>Mytilidae</taxon>
        <taxon>Mytilinae</taxon>
        <taxon>Mytilus</taxon>
    </lineage>
</organism>
<evidence type="ECO:0000313" key="3">
    <source>
        <dbReference type="EMBL" id="VDI01701.1"/>
    </source>
</evidence>
<sequence length="260" mass="29792">IFNVGAIVGISVGTTGTIIMILIILTIIYVNRQRSKKKRREPLTRSQSVDQRYDIANIIGIPSNNEDYNKYLNTDEAQGQYFVLDPSVTKYHKALSNRMLPEIQRCSDAEGDENVYYEIDEDKIESSTDIGGVHQRKMEAVVDKNYHRCDQTRYETEFGPKKKNTERLTRVQSVDQKTKMTNLESNPSNTGGNNIPSANKSLNTDIDQGDYFVLDPSVTKYDKHFSNRVLPQKKRFSVPQCDWNVYSEIDEEKSEPSTDM</sequence>
<keyword evidence="4" id="KW-1185">Reference proteome</keyword>
<accession>A0A8B6C8W7</accession>
<keyword evidence="2" id="KW-1133">Transmembrane helix</keyword>
<evidence type="ECO:0000256" key="2">
    <source>
        <dbReference type="SAM" id="Phobius"/>
    </source>
</evidence>
<dbReference type="EMBL" id="UYJE01001385">
    <property type="protein sequence ID" value="VDI01701.1"/>
    <property type="molecule type" value="Genomic_DNA"/>
</dbReference>
<name>A0A8B6C8W7_MYTGA</name>
<keyword evidence="2" id="KW-0472">Membrane</keyword>
<dbReference type="Proteomes" id="UP000596742">
    <property type="component" value="Unassembled WGS sequence"/>
</dbReference>
<feature type="region of interest" description="Disordered" evidence="1">
    <location>
        <begin position="181"/>
        <end position="202"/>
    </location>
</feature>
<dbReference type="AlphaFoldDB" id="A0A8B6C8W7"/>
<comment type="caution">
    <text evidence="3">The sequence shown here is derived from an EMBL/GenBank/DDBJ whole genome shotgun (WGS) entry which is preliminary data.</text>
</comment>
<protein>
    <submittedName>
        <fullName evidence="3">Uncharacterized protein</fullName>
    </submittedName>
</protein>
<keyword evidence="2" id="KW-0812">Transmembrane</keyword>
<proteinExistence type="predicted"/>
<gene>
    <name evidence="3" type="ORF">MGAL_10B048695</name>
</gene>
<evidence type="ECO:0000256" key="1">
    <source>
        <dbReference type="SAM" id="MobiDB-lite"/>
    </source>
</evidence>